<feature type="compositionally biased region" description="Basic residues" evidence="1">
    <location>
        <begin position="7"/>
        <end position="17"/>
    </location>
</feature>
<feature type="compositionally biased region" description="Polar residues" evidence="1">
    <location>
        <begin position="463"/>
        <end position="475"/>
    </location>
</feature>
<dbReference type="InterPro" id="IPR036410">
    <property type="entry name" value="HSP_DnaJ_Cys-rich_dom_sf"/>
</dbReference>
<proteinExistence type="predicted"/>
<dbReference type="InterPro" id="IPR036020">
    <property type="entry name" value="WW_dom_sf"/>
</dbReference>
<evidence type="ECO:0000313" key="4">
    <source>
        <dbReference type="Proteomes" id="UP000294530"/>
    </source>
</evidence>
<accession>A0A976IJC2</accession>
<dbReference type="AlphaFoldDB" id="A0A976IJC2"/>
<organism evidence="3 4">
    <name type="scientific">Bremia lactucae</name>
    <name type="common">Lettuce downy mildew</name>
    <dbReference type="NCBI Taxonomy" id="4779"/>
    <lineage>
        <taxon>Eukaryota</taxon>
        <taxon>Sar</taxon>
        <taxon>Stramenopiles</taxon>
        <taxon>Oomycota</taxon>
        <taxon>Peronosporomycetes</taxon>
        <taxon>Peronosporales</taxon>
        <taxon>Peronosporaceae</taxon>
        <taxon>Bremia</taxon>
    </lineage>
</organism>
<dbReference type="InterPro" id="IPR001202">
    <property type="entry name" value="WW_dom"/>
</dbReference>
<gene>
    <name evidence="3" type="ORF">CCR75_008941</name>
</gene>
<feature type="compositionally biased region" description="Basic residues" evidence="1">
    <location>
        <begin position="324"/>
        <end position="335"/>
    </location>
</feature>
<feature type="region of interest" description="Disordered" evidence="1">
    <location>
        <begin position="207"/>
        <end position="351"/>
    </location>
</feature>
<protein>
    <recommendedName>
        <fullName evidence="2">WW domain-containing protein</fullName>
    </recommendedName>
</protein>
<reference evidence="3 4" key="1">
    <citation type="journal article" date="2021" name="Genome Biol.">
        <title>AFLAP: assembly-free linkage analysis pipeline using k-mers from genome sequencing data.</title>
        <authorList>
            <person name="Fletcher K."/>
            <person name="Zhang L."/>
            <person name="Gil J."/>
            <person name="Han R."/>
            <person name="Cavanaugh K."/>
            <person name="Michelmore R."/>
        </authorList>
    </citation>
    <scope>NUCLEOTIDE SEQUENCE [LARGE SCALE GENOMIC DNA]</scope>
    <source>
        <strain evidence="3 4">SF5</strain>
    </source>
</reference>
<keyword evidence="4" id="KW-1185">Reference proteome</keyword>
<feature type="compositionally biased region" description="Polar residues" evidence="1">
    <location>
        <begin position="283"/>
        <end position="304"/>
    </location>
</feature>
<feature type="compositionally biased region" description="Basic and acidic residues" evidence="1">
    <location>
        <begin position="217"/>
        <end position="226"/>
    </location>
</feature>
<dbReference type="PROSITE" id="PS50020">
    <property type="entry name" value="WW_DOMAIN_2"/>
    <property type="match status" value="1"/>
</dbReference>
<feature type="region of interest" description="Disordered" evidence="1">
    <location>
        <begin position="683"/>
        <end position="706"/>
    </location>
</feature>
<evidence type="ECO:0000313" key="3">
    <source>
        <dbReference type="EMBL" id="TDH72854.1"/>
    </source>
</evidence>
<sequence>MSSVKTKSTRTSKQHVTRKNEWQAFTSPDGHVYYCNATTKESRWEPPDENESELRLKVGKRNRARKEEISIEQVASLKQKLSLNTESTPQLQKNHGESLREKMATDAITKPQHAIFQKIQASLEGRLQGPMMGTMKLPSMLDIRSKEEENTPEMQAQTLEEQYEGETVGMSAAERLRFLRKKRKKSMITKRVSVAEDDFMAEVANNMKKKGTVMKHHGGEREQSEKHQKRQQIQKEMEEKKTEKRQSQERTEHLKLEQDAEDDKKKRQENESAKSKKKKDTNLFDTTIITEDTNPVASWQLNSADRSKAPAEDVLDVSALERKAQKKHKKSKSGKSIRVEEHKNGQLGRNSESLIIDAHNANTEAELDLAHTKQEKKEARIERRARRMLDGKLAVATLSARGATLPSEASLTTQKQVLSIESKLEGNQSCREQRRIAKMEAAFAAQSLESNKNENVHSEHVQRVNNTSEADSSSGHVGGHTMHGQPLSSQAAPDQPIVNGGLFPLYPYVIMSPLPPYGYYNPYTQMPVVPMPVYSPGTVQPGYQFMPSTSPPLTDSIAALVAYSAESTLASSYELNLSVGQQALPKLTKCEHCKGIGVGLVEKNGICAHCNRLRLAFIVDSAQMRRRCSRCGGWGYQLLQANGMCTHCNRQTAQKAQAKLLTKAATQSQRVGTTMRQNSMMTVTQNERLSGNEWDKSSSDDSDWDD</sequence>
<comment type="caution">
    <text evidence="3">The sequence shown here is derived from an EMBL/GenBank/DDBJ whole genome shotgun (WGS) entry which is preliminary data.</text>
</comment>
<dbReference type="SUPFAM" id="SSF51045">
    <property type="entry name" value="WW domain"/>
    <property type="match status" value="1"/>
</dbReference>
<dbReference type="OrthoDB" id="42462at2759"/>
<dbReference type="Gene3D" id="2.20.70.10">
    <property type="match status" value="1"/>
</dbReference>
<dbReference type="KEGG" id="blac:94352659"/>
<dbReference type="Pfam" id="PF00397">
    <property type="entry name" value="WW"/>
    <property type="match status" value="1"/>
</dbReference>
<feature type="compositionally biased region" description="Basic and acidic residues" evidence="1">
    <location>
        <begin position="233"/>
        <end position="274"/>
    </location>
</feature>
<dbReference type="CDD" id="cd00201">
    <property type="entry name" value="WW"/>
    <property type="match status" value="1"/>
</dbReference>
<dbReference type="PROSITE" id="PS01159">
    <property type="entry name" value="WW_DOMAIN_1"/>
    <property type="match status" value="1"/>
</dbReference>
<feature type="domain" description="WW" evidence="2">
    <location>
        <begin position="16"/>
        <end position="49"/>
    </location>
</feature>
<name>A0A976IJC2_BRELC</name>
<dbReference type="RefSeq" id="XP_067822353.1">
    <property type="nucleotide sequence ID" value="XM_067966988.1"/>
</dbReference>
<evidence type="ECO:0000259" key="2">
    <source>
        <dbReference type="PROSITE" id="PS50020"/>
    </source>
</evidence>
<feature type="region of interest" description="Disordered" evidence="1">
    <location>
        <begin position="1"/>
        <end position="23"/>
    </location>
</feature>
<feature type="compositionally biased region" description="Basic and acidic residues" evidence="1">
    <location>
        <begin position="451"/>
        <end position="462"/>
    </location>
</feature>
<evidence type="ECO:0000256" key="1">
    <source>
        <dbReference type="SAM" id="MobiDB-lite"/>
    </source>
</evidence>
<feature type="region of interest" description="Disordered" evidence="1">
    <location>
        <begin position="451"/>
        <end position="493"/>
    </location>
</feature>
<dbReference type="GeneID" id="94352659"/>
<dbReference type="Proteomes" id="UP000294530">
    <property type="component" value="Unassembled WGS sequence"/>
</dbReference>
<feature type="compositionally biased region" description="Basic residues" evidence="1">
    <location>
        <begin position="207"/>
        <end position="216"/>
    </location>
</feature>
<dbReference type="SMART" id="SM00456">
    <property type="entry name" value="WW"/>
    <property type="match status" value="1"/>
</dbReference>
<dbReference type="SUPFAM" id="SSF57938">
    <property type="entry name" value="DnaJ/Hsp40 cysteine-rich domain"/>
    <property type="match status" value="1"/>
</dbReference>
<dbReference type="EMBL" id="SHOA02000001">
    <property type="protein sequence ID" value="TDH72854.1"/>
    <property type="molecule type" value="Genomic_DNA"/>
</dbReference>